<sequence length="238" mass="27594">MPFICSCLPFFRFQLPFSQYINISSDSMLHHHTRQIHHSERGMLIGLELLSWTSRYRPVTMMRLFDSLRLYTLTIVNICKTPSLFSHLIFAWQVLTTVTFTEILPSTKAIVSFKVTDNSPGKQSPYRSFEAEPIDRCNSHSRYTSHLVLTLDTTHPPKLSPSTMLETLQSTLNHYSPLLTQSIIECIYHYFISLNPGDYLNYKKEPKENNLRQNTLALYCLHEITMVSFTLAFTFGNL</sequence>
<reference evidence="1" key="1">
    <citation type="submission" date="2021-01" db="EMBL/GenBank/DDBJ databases">
        <authorList>
            <consortium name="Genoscope - CEA"/>
            <person name="William W."/>
        </authorList>
    </citation>
    <scope>NUCLEOTIDE SEQUENCE</scope>
</reference>
<evidence type="ECO:0000313" key="3">
    <source>
        <dbReference type="Proteomes" id="UP000824890"/>
    </source>
</evidence>
<reference evidence="2 3" key="2">
    <citation type="submission" date="2021-05" db="EMBL/GenBank/DDBJ databases">
        <title>Genome Assembly of Synthetic Allotetraploid Brassica napus Reveals Homoeologous Exchanges between Subgenomes.</title>
        <authorList>
            <person name="Davis J.T."/>
        </authorList>
    </citation>
    <scope>NUCLEOTIDE SEQUENCE [LARGE SCALE GENOMIC DNA]</scope>
    <source>
        <strain evidence="3">cv. Da-Ae</strain>
        <tissue evidence="2">Seedling</tissue>
    </source>
</reference>
<proteinExistence type="predicted"/>
<dbReference type="Proteomes" id="UP001295469">
    <property type="component" value="Chromosome A03"/>
</dbReference>
<organism evidence="1">
    <name type="scientific">Brassica napus</name>
    <name type="common">Rape</name>
    <dbReference type="NCBI Taxonomy" id="3708"/>
    <lineage>
        <taxon>Eukaryota</taxon>
        <taxon>Viridiplantae</taxon>
        <taxon>Streptophyta</taxon>
        <taxon>Embryophyta</taxon>
        <taxon>Tracheophyta</taxon>
        <taxon>Spermatophyta</taxon>
        <taxon>Magnoliopsida</taxon>
        <taxon>eudicotyledons</taxon>
        <taxon>Gunneridae</taxon>
        <taxon>Pentapetalae</taxon>
        <taxon>rosids</taxon>
        <taxon>malvids</taxon>
        <taxon>Brassicales</taxon>
        <taxon>Brassicaceae</taxon>
        <taxon>Brassiceae</taxon>
        <taxon>Brassica</taxon>
    </lineage>
</organism>
<name>A0A816WB28_BRANA</name>
<gene>
    <name evidence="1" type="ORF">DARMORV10_A03P52370.1</name>
    <name evidence="2" type="ORF">HID58_012398</name>
</gene>
<keyword evidence="3" id="KW-1185">Reference proteome</keyword>
<dbReference type="AlphaFoldDB" id="A0A816WB28"/>
<dbReference type="EMBL" id="JAGKQM010000003">
    <property type="protein sequence ID" value="KAH0935281.1"/>
    <property type="molecule type" value="Genomic_DNA"/>
</dbReference>
<evidence type="ECO:0000313" key="2">
    <source>
        <dbReference type="EMBL" id="KAH0935281.1"/>
    </source>
</evidence>
<evidence type="ECO:0000313" key="1">
    <source>
        <dbReference type="EMBL" id="CAF2130489.1"/>
    </source>
</evidence>
<protein>
    <submittedName>
        <fullName evidence="1">(rape) hypothetical protein</fullName>
    </submittedName>
</protein>
<accession>A0A816WB28</accession>
<dbReference type="EMBL" id="HG994357">
    <property type="protein sequence ID" value="CAF2130489.1"/>
    <property type="molecule type" value="Genomic_DNA"/>
</dbReference>
<dbReference type="Proteomes" id="UP000824890">
    <property type="component" value="Unassembled WGS sequence"/>
</dbReference>